<sequence>MSSRSRLRSWDVMVPHFFQANETVNKTVYLDVLKRVVVPWMKKTAGERKYTFQQDSSPAHKAKTVQNYLEANTAHFWSPTFWPANSPDLNPVTSTCGEGSRG</sequence>
<dbReference type="OrthoDB" id="4843387at2759"/>
<dbReference type="Proteomes" id="UP000595437">
    <property type="component" value="Chromosome 8"/>
</dbReference>
<protein>
    <recommendedName>
        <fullName evidence="1">Tc1-like transposase DDE domain-containing protein</fullName>
    </recommendedName>
</protein>
<gene>
    <name evidence="2" type="ORF">FKW44_012778</name>
</gene>
<accession>A0A7T8HKG2</accession>
<name>A0A7T8HKG2_CALRO</name>
<dbReference type="AlphaFoldDB" id="A0A7T8HKG2"/>
<proteinExistence type="predicted"/>
<dbReference type="InterPro" id="IPR036397">
    <property type="entry name" value="RNaseH_sf"/>
</dbReference>
<organism evidence="2 3">
    <name type="scientific">Caligus rogercresseyi</name>
    <name type="common">Sea louse</name>
    <dbReference type="NCBI Taxonomy" id="217165"/>
    <lineage>
        <taxon>Eukaryota</taxon>
        <taxon>Metazoa</taxon>
        <taxon>Ecdysozoa</taxon>
        <taxon>Arthropoda</taxon>
        <taxon>Crustacea</taxon>
        <taxon>Multicrustacea</taxon>
        <taxon>Hexanauplia</taxon>
        <taxon>Copepoda</taxon>
        <taxon>Siphonostomatoida</taxon>
        <taxon>Caligidae</taxon>
        <taxon>Caligus</taxon>
    </lineage>
</organism>
<evidence type="ECO:0000313" key="3">
    <source>
        <dbReference type="Proteomes" id="UP000595437"/>
    </source>
</evidence>
<reference evidence="3" key="1">
    <citation type="submission" date="2021-01" db="EMBL/GenBank/DDBJ databases">
        <title>Caligus Genome Assembly.</title>
        <authorList>
            <person name="Gallardo-Escarate C."/>
        </authorList>
    </citation>
    <scope>NUCLEOTIDE SEQUENCE [LARGE SCALE GENOMIC DNA]</scope>
</reference>
<dbReference type="GO" id="GO:0003676">
    <property type="term" value="F:nucleic acid binding"/>
    <property type="evidence" value="ECO:0007669"/>
    <property type="project" value="InterPro"/>
</dbReference>
<evidence type="ECO:0000259" key="1">
    <source>
        <dbReference type="Pfam" id="PF13358"/>
    </source>
</evidence>
<keyword evidence="3" id="KW-1185">Reference proteome</keyword>
<dbReference type="InterPro" id="IPR038717">
    <property type="entry name" value="Tc1-like_DDE_dom"/>
</dbReference>
<dbReference type="Gene3D" id="3.30.420.10">
    <property type="entry name" value="Ribonuclease H-like superfamily/Ribonuclease H"/>
    <property type="match status" value="1"/>
</dbReference>
<dbReference type="Pfam" id="PF13358">
    <property type="entry name" value="DDE_3"/>
    <property type="match status" value="1"/>
</dbReference>
<dbReference type="EMBL" id="CP045897">
    <property type="protein sequence ID" value="QQP51421.1"/>
    <property type="molecule type" value="Genomic_DNA"/>
</dbReference>
<evidence type="ECO:0000313" key="2">
    <source>
        <dbReference type="EMBL" id="QQP51421.1"/>
    </source>
</evidence>
<feature type="domain" description="Tc1-like transposase DDE" evidence="1">
    <location>
        <begin position="17"/>
        <end position="92"/>
    </location>
</feature>